<dbReference type="EMBL" id="RSCK01000023">
    <property type="protein sequence ID" value="RUT11577.1"/>
    <property type="molecule type" value="Genomic_DNA"/>
</dbReference>
<gene>
    <name evidence="1" type="ORF">DSM107010_30640</name>
</gene>
<comment type="caution">
    <text evidence="1">The sequence shown here is derived from an EMBL/GenBank/DDBJ whole genome shotgun (WGS) entry which is preliminary data.</text>
</comment>
<protein>
    <submittedName>
        <fullName evidence="1">Uncharacterized protein</fullName>
    </submittedName>
</protein>
<sequence>MGEESRWQVPLLNENTKKFPVDVYLYCGSLYDRWLLITHYYLGNAILLARRAGSLNLFVFPQDVDPRTEKLE</sequence>
<name>A0AB37UJP6_9CYAN</name>
<organism evidence="1 2">
    <name type="scientific">Chroococcidiopsis cubana SAG 39.79</name>
    <dbReference type="NCBI Taxonomy" id="388085"/>
    <lineage>
        <taxon>Bacteria</taxon>
        <taxon>Bacillati</taxon>
        <taxon>Cyanobacteriota</taxon>
        <taxon>Cyanophyceae</taxon>
        <taxon>Chroococcidiopsidales</taxon>
        <taxon>Chroococcidiopsidaceae</taxon>
        <taxon>Chroococcidiopsis</taxon>
    </lineage>
</organism>
<keyword evidence="2" id="KW-1185">Reference proteome</keyword>
<evidence type="ECO:0000313" key="1">
    <source>
        <dbReference type="EMBL" id="RUT11577.1"/>
    </source>
</evidence>
<reference evidence="1 2" key="1">
    <citation type="journal article" date="2019" name="Genome Biol. Evol.">
        <title>Day and night: Metabolic profiles and evolutionary relationships of six axenic non-marine cyanobacteria.</title>
        <authorList>
            <person name="Will S.E."/>
            <person name="Henke P."/>
            <person name="Boedeker C."/>
            <person name="Huang S."/>
            <person name="Brinkmann H."/>
            <person name="Rohde M."/>
            <person name="Jarek M."/>
            <person name="Friedl T."/>
            <person name="Seufert S."/>
            <person name="Schumacher M."/>
            <person name="Overmann J."/>
            <person name="Neumann-Schaal M."/>
            <person name="Petersen J."/>
        </authorList>
    </citation>
    <scope>NUCLEOTIDE SEQUENCE [LARGE SCALE GENOMIC DNA]</scope>
    <source>
        <strain evidence="1 2">SAG 39.79</strain>
    </source>
</reference>
<accession>A0AB37UJP6</accession>
<proteinExistence type="predicted"/>
<dbReference type="Proteomes" id="UP000282574">
    <property type="component" value="Unassembled WGS sequence"/>
</dbReference>
<dbReference type="RefSeq" id="WP_127023340.1">
    <property type="nucleotide sequence ID" value="NZ_JAVKZF010000002.1"/>
</dbReference>
<dbReference type="AlphaFoldDB" id="A0AB37UJP6"/>
<evidence type="ECO:0000313" key="2">
    <source>
        <dbReference type="Proteomes" id="UP000282574"/>
    </source>
</evidence>